<keyword evidence="4" id="KW-0597">Phosphoprotein</keyword>
<dbReference type="GO" id="GO:0003700">
    <property type="term" value="F:DNA-binding transcription factor activity"/>
    <property type="evidence" value="ECO:0007669"/>
    <property type="project" value="InterPro"/>
</dbReference>
<dbReference type="InterPro" id="IPR001789">
    <property type="entry name" value="Sig_transdc_resp-reg_receiver"/>
</dbReference>
<dbReference type="GO" id="GO:0000160">
    <property type="term" value="P:phosphorelay signal transduction system"/>
    <property type="evidence" value="ECO:0007669"/>
    <property type="project" value="InterPro"/>
</dbReference>
<evidence type="ECO:0000256" key="1">
    <source>
        <dbReference type="ARBA" id="ARBA00023015"/>
    </source>
</evidence>
<dbReference type="SMART" id="SM00448">
    <property type="entry name" value="REC"/>
    <property type="match status" value="1"/>
</dbReference>
<dbReference type="SUPFAM" id="SSF46689">
    <property type="entry name" value="Homeodomain-like"/>
    <property type="match status" value="2"/>
</dbReference>
<keyword evidence="2" id="KW-0238">DNA-binding</keyword>
<comment type="caution">
    <text evidence="7">The sequence shown here is derived from an EMBL/GenBank/DDBJ whole genome shotgun (WGS) entry which is preliminary data.</text>
</comment>
<accession>A0A4Q9DGW1</accession>
<feature type="modified residue" description="4-aspartylphosphate" evidence="4">
    <location>
        <position position="56"/>
    </location>
</feature>
<dbReference type="Gene3D" id="3.40.50.2300">
    <property type="match status" value="1"/>
</dbReference>
<dbReference type="PANTHER" id="PTHR43280">
    <property type="entry name" value="ARAC-FAMILY TRANSCRIPTIONAL REGULATOR"/>
    <property type="match status" value="1"/>
</dbReference>
<dbReference type="CDD" id="cd17536">
    <property type="entry name" value="REC_YesN-like"/>
    <property type="match status" value="1"/>
</dbReference>
<reference evidence="7 8" key="1">
    <citation type="submission" date="2019-02" db="EMBL/GenBank/DDBJ databases">
        <title>Paenibacillus sp. nov., isolated from surface-sterilized tissue of Thalictrum simplex L.</title>
        <authorList>
            <person name="Tuo L."/>
        </authorList>
    </citation>
    <scope>NUCLEOTIDE SEQUENCE [LARGE SCALE GENOMIC DNA]</scope>
    <source>
        <strain evidence="7 8">N2SHLJ1</strain>
    </source>
</reference>
<dbReference type="InterPro" id="IPR018060">
    <property type="entry name" value="HTH_AraC"/>
</dbReference>
<evidence type="ECO:0000259" key="5">
    <source>
        <dbReference type="PROSITE" id="PS01124"/>
    </source>
</evidence>
<organism evidence="7 8">
    <name type="scientific">Paenibacillus thalictri</name>
    <dbReference type="NCBI Taxonomy" id="2527873"/>
    <lineage>
        <taxon>Bacteria</taxon>
        <taxon>Bacillati</taxon>
        <taxon>Bacillota</taxon>
        <taxon>Bacilli</taxon>
        <taxon>Bacillales</taxon>
        <taxon>Paenibacillaceae</taxon>
        <taxon>Paenibacillus</taxon>
    </lineage>
</organism>
<evidence type="ECO:0000256" key="4">
    <source>
        <dbReference type="PROSITE-ProRule" id="PRU00169"/>
    </source>
</evidence>
<name>A0A4Q9DGW1_9BACL</name>
<evidence type="ECO:0000313" key="8">
    <source>
        <dbReference type="Proteomes" id="UP000293142"/>
    </source>
</evidence>
<dbReference type="PROSITE" id="PS00041">
    <property type="entry name" value="HTH_ARAC_FAMILY_1"/>
    <property type="match status" value="1"/>
</dbReference>
<dbReference type="Pfam" id="PF00072">
    <property type="entry name" value="Response_reg"/>
    <property type="match status" value="1"/>
</dbReference>
<dbReference type="GO" id="GO:0043565">
    <property type="term" value="F:sequence-specific DNA binding"/>
    <property type="evidence" value="ECO:0007669"/>
    <property type="project" value="InterPro"/>
</dbReference>
<dbReference type="Gene3D" id="1.10.10.60">
    <property type="entry name" value="Homeodomain-like"/>
    <property type="match status" value="2"/>
</dbReference>
<dbReference type="OrthoDB" id="159632at2"/>
<dbReference type="InterPro" id="IPR011006">
    <property type="entry name" value="CheY-like_superfamily"/>
</dbReference>
<gene>
    <name evidence="7" type="ORF">EYB31_32865</name>
</gene>
<evidence type="ECO:0000313" key="7">
    <source>
        <dbReference type="EMBL" id="TBL70517.1"/>
    </source>
</evidence>
<protein>
    <submittedName>
        <fullName evidence="7">Response regulator</fullName>
    </submittedName>
</protein>
<sequence>MNCKAILIDDEAWIREGLAEHLEWKEMGIELCGAFADGSQALSYVLAAEVHIILTDIRMPNMTGLELIATLKEHSAEKPELDRVKIVFLSGYDEFAYAQQALRFGAVDFLLKPADEEDIQDALLRAKKQWQMDSAKLQPVRHPEGADNECSPVSYIIKKALHIVNERYTEDLQLAQLAEEVFVTPNYLSRLFKQETGQSFSECVSQLRLEKAKELLTNTAMKVYQIGETVGYPNPRYFNEWFQKATGLTPTDYRNRYTG</sequence>
<keyword evidence="8" id="KW-1185">Reference proteome</keyword>
<dbReference type="AlphaFoldDB" id="A0A4Q9DGW1"/>
<keyword evidence="1" id="KW-0805">Transcription regulation</keyword>
<dbReference type="PROSITE" id="PS01124">
    <property type="entry name" value="HTH_ARAC_FAMILY_2"/>
    <property type="match status" value="1"/>
</dbReference>
<evidence type="ECO:0000256" key="3">
    <source>
        <dbReference type="ARBA" id="ARBA00023163"/>
    </source>
</evidence>
<feature type="domain" description="HTH araC/xylS-type" evidence="5">
    <location>
        <begin position="158"/>
        <end position="256"/>
    </location>
</feature>
<dbReference type="RefSeq" id="WP_131017784.1">
    <property type="nucleotide sequence ID" value="NZ_SIRE01000031.1"/>
</dbReference>
<proteinExistence type="predicted"/>
<dbReference type="InterPro" id="IPR018062">
    <property type="entry name" value="HTH_AraC-typ_CS"/>
</dbReference>
<keyword evidence="3" id="KW-0804">Transcription</keyword>
<evidence type="ECO:0000259" key="6">
    <source>
        <dbReference type="PROSITE" id="PS50110"/>
    </source>
</evidence>
<dbReference type="Pfam" id="PF12833">
    <property type="entry name" value="HTH_18"/>
    <property type="match status" value="1"/>
</dbReference>
<dbReference type="SMART" id="SM00342">
    <property type="entry name" value="HTH_ARAC"/>
    <property type="match status" value="1"/>
</dbReference>
<dbReference type="PANTHER" id="PTHR43280:SF28">
    <property type="entry name" value="HTH-TYPE TRANSCRIPTIONAL ACTIVATOR RHAS"/>
    <property type="match status" value="1"/>
</dbReference>
<dbReference type="Proteomes" id="UP000293142">
    <property type="component" value="Unassembled WGS sequence"/>
</dbReference>
<dbReference type="SUPFAM" id="SSF52172">
    <property type="entry name" value="CheY-like"/>
    <property type="match status" value="1"/>
</dbReference>
<dbReference type="InterPro" id="IPR009057">
    <property type="entry name" value="Homeodomain-like_sf"/>
</dbReference>
<dbReference type="EMBL" id="SIRE01000031">
    <property type="protein sequence ID" value="TBL70517.1"/>
    <property type="molecule type" value="Genomic_DNA"/>
</dbReference>
<evidence type="ECO:0000256" key="2">
    <source>
        <dbReference type="ARBA" id="ARBA00023125"/>
    </source>
</evidence>
<dbReference type="PROSITE" id="PS50110">
    <property type="entry name" value="RESPONSE_REGULATORY"/>
    <property type="match status" value="1"/>
</dbReference>
<feature type="domain" description="Response regulatory" evidence="6">
    <location>
        <begin position="4"/>
        <end position="127"/>
    </location>
</feature>